<dbReference type="PROSITE" id="PS01224">
    <property type="entry name" value="ARGC"/>
    <property type="match status" value="1"/>
</dbReference>
<keyword evidence="3 7" id="KW-0028">Amino-acid biosynthesis</keyword>
<dbReference type="GO" id="GO:0051287">
    <property type="term" value="F:NAD binding"/>
    <property type="evidence" value="ECO:0007669"/>
    <property type="project" value="InterPro"/>
</dbReference>
<dbReference type="InterPro" id="IPR050085">
    <property type="entry name" value="AGPR"/>
</dbReference>
<organism evidence="10 11">
    <name type="scientific">Novibacillus thermophilus</name>
    <dbReference type="NCBI Taxonomy" id="1471761"/>
    <lineage>
        <taxon>Bacteria</taxon>
        <taxon>Bacillati</taxon>
        <taxon>Bacillota</taxon>
        <taxon>Bacilli</taxon>
        <taxon>Bacillales</taxon>
        <taxon>Thermoactinomycetaceae</taxon>
        <taxon>Novibacillus</taxon>
    </lineage>
</organism>
<evidence type="ECO:0000256" key="6">
    <source>
        <dbReference type="ARBA" id="ARBA00050557"/>
    </source>
</evidence>
<dbReference type="EMBL" id="CP019699">
    <property type="protein sequence ID" value="AQS57081.1"/>
    <property type="molecule type" value="Genomic_DNA"/>
</dbReference>
<keyword evidence="7" id="KW-0963">Cytoplasm</keyword>
<dbReference type="AlphaFoldDB" id="A0A1U9KAQ5"/>
<dbReference type="RefSeq" id="WP_077720936.1">
    <property type="nucleotide sequence ID" value="NZ_CP019699.1"/>
</dbReference>
<protein>
    <recommendedName>
        <fullName evidence="7">N-acetyl-gamma-glutamyl-phosphate reductase</fullName>
        <shortName evidence="7">AGPR</shortName>
        <ecNumber evidence="7">1.2.1.38</ecNumber>
    </recommendedName>
    <alternativeName>
        <fullName evidence="7">N-acetyl-glutamate semialdehyde dehydrogenase</fullName>
        <shortName evidence="7">NAGSA dehydrogenase</shortName>
    </alternativeName>
</protein>
<gene>
    <name evidence="7" type="primary">argC</name>
    <name evidence="10" type="ORF">B0W44_16315</name>
</gene>
<dbReference type="OrthoDB" id="9801289at2"/>
<evidence type="ECO:0000256" key="1">
    <source>
        <dbReference type="ARBA" id="ARBA00004862"/>
    </source>
</evidence>
<dbReference type="EC" id="1.2.1.38" evidence="7"/>
<keyword evidence="2 7" id="KW-0055">Arginine biosynthesis</keyword>
<dbReference type="UniPathway" id="UPA00068">
    <property type="reaction ID" value="UER00108"/>
</dbReference>
<dbReference type="Pfam" id="PF22698">
    <property type="entry name" value="Semialdhyde_dhC_1"/>
    <property type="match status" value="1"/>
</dbReference>
<dbReference type="InterPro" id="IPR058924">
    <property type="entry name" value="AGPR_dimerisation_dom"/>
</dbReference>
<comment type="catalytic activity">
    <reaction evidence="6 7">
        <text>N-acetyl-L-glutamate 5-semialdehyde + phosphate + NADP(+) = N-acetyl-L-glutamyl 5-phosphate + NADPH + H(+)</text>
        <dbReference type="Rhea" id="RHEA:21588"/>
        <dbReference type="ChEBI" id="CHEBI:15378"/>
        <dbReference type="ChEBI" id="CHEBI:29123"/>
        <dbReference type="ChEBI" id="CHEBI:43474"/>
        <dbReference type="ChEBI" id="CHEBI:57783"/>
        <dbReference type="ChEBI" id="CHEBI:57936"/>
        <dbReference type="ChEBI" id="CHEBI:58349"/>
        <dbReference type="EC" id="1.2.1.38"/>
    </reaction>
</comment>
<proteinExistence type="inferred from homology"/>
<dbReference type="SUPFAM" id="SSF55347">
    <property type="entry name" value="Glyceraldehyde-3-phosphate dehydrogenase-like, C-terminal domain"/>
    <property type="match status" value="1"/>
</dbReference>
<keyword evidence="4 7" id="KW-0521">NADP</keyword>
<dbReference type="Pfam" id="PF01118">
    <property type="entry name" value="Semialdhyde_dh"/>
    <property type="match status" value="1"/>
</dbReference>
<name>A0A1U9KAQ5_9BACL</name>
<evidence type="ECO:0000256" key="7">
    <source>
        <dbReference type="HAMAP-Rule" id="MF_00150"/>
    </source>
</evidence>
<feature type="active site" evidence="7 8">
    <location>
        <position position="148"/>
    </location>
</feature>
<dbReference type="PANTHER" id="PTHR32338">
    <property type="entry name" value="N-ACETYL-GAMMA-GLUTAMYL-PHOSPHATE REDUCTASE, CHLOROPLASTIC-RELATED-RELATED"/>
    <property type="match status" value="1"/>
</dbReference>
<dbReference type="STRING" id="1471761.B0W44_16315"/>
<dbReference type="PANTHER" id="PTHR32338:SF10">
    <property type="entry name" value="N-ACETYL-GAMMA-GLUTAMYL-PHOSPHATE REDUCTASE, CHLOROPLASTIC-RELATED"/>
    <property type="match status" value="1"/>
</dbReference>
<dbReference type="GO" id="GO:0070401">
    <property type="term" value="F:NADP+ binding"/>
    <property type="evidence" value="ECO:0007669"/>
    <property type="project" value="InterPro"/>
</dbReference>
<comment type="function">
    <text evidence="7">Catalyzes the NADPH-dependent reduction of N-acetyl-5-glutamyl phosphate to yield N-acetyl-L-glutamate 5-semialdehyde.</text>
</comment>
<dbReference type="GO" id="GO:0003942">
    <property type="term" value="F:N-acetyl-gamma-glutamyl-phosphate reductase activity"/>
    <property type="evidence" value="ECO:0007669"/>
    <property type="project" value="UniProtKB-UniRule"/>
</dbReference>
<keyword evidence="5 7" id="KW-0560">Oxidoreductase</keyword>
<dbReference type="InterPro" id="IPR023013">
    <property type="entry name" value="AGPR_AS"/>
</dbReference>
<dbReference type="SMART" id="SM00859">
    <property type="entry name" value="Semialdhyde_dh"/>
    <property type="match status" value="1"/>
</dbReference>
<evidence type="ECO:0000313" key="11">
    <source>
        <dbReference type="Proteomes" id="UP000188603"/>
    </source>
</evidence>
<accession>A0A1U9KAQ5</accession>
<sequence length="344" mass="37283">MKVVIVGSTGYSGIELVRLCEQHPHIEIGALISTSAGGETLGEVYPHLSHVHDSLSEWSLDLIASSGEVVFFATPAGVSSQWVPRLAERGLICIDLSGDFRLTDPGEYRSWYGREPAEPRYLEQAVYGLSEWNREAIREASVVANPGCYPTAALTGLLPLLAENVIDPGTVVIDAKSGVSGAGRSAKVPLLFAEVNENVRPYKVDGHQHIPEIELGCRRFAGVDLRVSFTPHLIPMSRGICCTVYAALTGGVTTDDIQALYREHYDEAPFVRLRGPGQWPQTKDVTGSNFCDIGFHVDERTGRVVVLSVIDNLMKGASGQALQNLNIRMGWPETAGLTGSPVYP</sequence>
<evidence type="ECO:0000259" key="9">
    <source>
        <dbReference type="SMART" id="SM00859"/>
    </source>
</evidence>
<feature type="domain" description="Semialdehyde dehydrogenase NAD-binding" evidence="9">
    <location>
        <begin position="2"/>
        <end position="140"/>
    </location>
</feature>
<comment type="pathway">
    <text evidence="1 7">Amino-acid biosynthesis; L-arginine biosynthesis; N(2)-acetyl-L-ornithine from L-glutamate: step 3/4.</text>
</comment>
<dbReference type="GO" id="GO:0005737">
    <property type="term" value="C:cytoplasm"/>
    <property type="evidence" value="ECO:0007669"/>
    <property type="project" value="UniProtKB-SubCell"/>
</dbReference>
<dbReference type="KEGG" id="ntr:B0W44_16315"/>
<evidence type="ECO:0000256" key="2">
    <source>
        <dbReference type="ARBA" id="ARBA00022571"/>
    </source>
</evidence>
<comment type="similarity">
    <text evidence="7">Belongs to the NAGSA dehydrogenase family. Type 1 subfamily.</text>
</comment>
<evidence type="ECO:0000256" key="3">
    <source>
        <dbReference type="ARBA" id="ARBA00022605"/>
    </source>
</evidence>
<dbReference type="NCBIfam" id="TIGR01850">
    <property type="entry name" value="argC"/>
    <property type="match status" value="1"/>
</dbReference>
<dbReference type="InterPro" id="IPR036291">
    <property type="entry name" value="NAD(P)-bd_dom_sf"/>
</dbReference>
<dbReference type="CDD" id="cd23934">
    <property type="entry name" value="AGPR_1_C"/>
    <property type="match status" value="1"/>
</dbReference>
<evidence type="ECO:0000256" key="8">
    <source>
        <dbReference type="PROSITE-ProRule" id="PRU10010"/>
    </source>
</evidence>
<evidence type="ECO:0000256" key="4">
    <source>
        <dbReference type="ARBA" id="ARBA00022857"/>
    </source>
</evidence>
<keyword evidence="11" id="KW-1185">Reference proteome</keyword>
<evidence type="ECO:0000256" key="5">
    <source>
        <dbReference type="ARBA" id="ARBA00023002"/>
    </source>
</evidence>
<evidence type="ECO:0000313" key="10">
    <source>
        <dbReference type="EMBL" id="AQS57081.1"/>
    </source>
</evidence>
<dbReference type="CDD" id="cd17895">
    <property type="entry name" value="AGPR_1_N"/>
    <property type="match status" value="1"/>
</dbReference>
<dbReference type="FunFam" id="3.30.360.10:FF:000014">
    <property type="entry name" value="N-acetyl-gamma-glutamyl-phosphate reductase"/>
    <property type="match status" value="1"/>
</dbReference>
<dbReference type="SUPFAM" id="SSF51735">
    <property type="entry name" value="NAD(P)-binding Rossmann-fold domains"/>
    <property type="match status" value="1"/>
</dbReference>
<dbReference type="Proteomes" id="UP000188603">
    <property type="component" value="Chromosome"/>
</dbReference>
<dbReference type="HAMAP" id="MF_00150">
    <property type="entry name" value="ArgC_type1"/>
    <property type="match status" value="1"/>
</dbReference>
<dbReference type="Gene3D" id="3.40.50.720">
    <property type="entry name" value="NAD(P)-binding Rossmann-like Domain"/>
    <property type="match status" value="1"/>
</dbReference>
<dbReference type="GO" id="GO:0006526">
    <property type="term" value="P:L-arginine biosynthetic process"/>
    <property type="evidence" value="ECO:0007669"/>
    <property type="project" value="UniProtKB-UniRule"/>
</dbReference>
<reference evidence="10 11" key="1">
    <citation type="journal article" date="2015" name="Int. J. Syst. Evol. Microbiol.">
        <title>Novibacillus thermophilus gen. nov., sp. nov., a Gram-staining-negative and moderately thermophilic member of the family Thermoactinomycetaceae.</title>
        <authorList>
            <person name="Yang G."/>
            <person name="Chen J."/>
            <person name="Zhou S."/>
        </authorList>
    </citation>
    <scope>NUCLEOTIDE SEQUENCE [LARGE SCALE GENOMIC DNA]</scope>
    <source>
        <strain evidence="10 11">SG-1</strain>
    </source>
</reference>
<dbReference type="Gene3D" id="3.30.360.10">
    <property type="entry name" value="Dihydrodipicolinate Reductase, domain 2"/>
    <property type="match status" value="1"/>
</dbReference>
<comment type="subcellular location">
    <subcellularLocation>
        <location evidence="7">Cytoplasm</location>
    </subcellularLocation>
</comment>
<dbReference type="InterPro" id="IPR000534">
    <property type="entry name" value="Semialdehyde_DH_NAD-bd"/>
</dbReference>
<dbReference type="InterPro" id="IPR000706">
    <property type="entry name" value="AGPR_type-1"/>
</dbReference>